<protein>
    <submittedName>
        <fullName evidence="2">Uncharacterized protein</fullName>
    </submittedName>
</protein>
<reference evidence="2" key="2">
    <citation type="submission" date="2023-06" db="EMBL/GenBank/DDBJ databases">
        <authorList>
            <consortium name="Lawrence Berkeley National Laboratory"/>
            <person name="Mondo S.J."/>
            <person name="Hensen N."/>
            <person name="Bonometti L."/>
            <person name="Westerberg I."/>
            <person name="Brannstrom I.O."/>
            <person name="Guillou S."/>
            <person name="Cros-Aarteil S."/>
            <person name="Calhoun S."/>
            <person name="Haridas S."/>
            <person name="Kuo A."/>
            <person name="Pangilinan J."/>
            <person name="Riley R."/>
            <person name="Labutti K."/>
            <person name="Andreopoulos B."/>
            <person name="Lipzen A."/>
            <person name="Chen C."/>
            <person name="Yanf M."/>
            <person name="Daum C."/>
            <person name="Ng V."/>
            <person name="Clum A."/>
            <person name="Steindorff A."/>
            <person name="Ohm R."/>
            <person name="Martin F."/>
            <person name="Silar P."/>
            <person name="Natvig D."/>
            <person name="Lalanne C."/>
            <person name="Gautier V."/>
            <person name="Ament-Velasquez S.L."/>
            <person name="Kruys A."/>
            <person name="Hutchinson M.I."/>
            <person name="Powell A.J."/>
            <person name="Barry K."/>
            <person name="Miller A.N."/>
            <person name="Grigoriev I.V."/>
            <person name="Debuchy R."/>
            <person name="Gladieux P."/>
            <person name="Thoren M.H."/>
            <person name="Johannesson H."/>
        </authorList>
    </citation>
    <scope>NUCLEOTIDE SEQUENCE</scope>
    <source>
        <strain evidence="2">CBS 626.80</strain>
    </source>
</reference>
<dbReference type="Proteomes" id="UP001303222">
    <property type="component" value="Unassembled WGS sequence"/>
</dbReference>
<feature type="compositionally biased region" description="Basic residues" evidence="1">
    <location>
        <begin position="254"/>
        <end position="263"/>
    </location>
</feature>
<feature type="compositionally biased region" description="Acidic residues" evidence="1">
    <location>
        <begin position="239"/>
        <end position="249"/>
    </location>
</feature>
<feature type="compositionally biased region" description="Polar residues" evidence="1">
    <location>
        <begin position="1"/>
        <end position="14"/>
    </location>
</feature>
<feature type="region of interest" description="Disordered" evidence="1">
    <location>
        <begin position="169"/>
        <end position="188"/>
    </location>
</feature>
<accession>A0AAN6NVW6</accession>
<evidence type="ECO:0000313" key="2">
    <source>
        <dbReference type="EMBL" id="KAK3951128.1"/>
    </source>
</evidence>
<feature type="region of interest" description="Disordered" evidence="1">
    <location>
        <begin position="1"/>
        <end position="63"/>
    </location>
</feature>
<dbReference type="EMBL" id="MU859156">
    <property type="protein sequence ID" value="KAK3951128.1"/>
    <property type="molecule type" value="Genomic_DNA"/>
</dbReference>
<feature type="region of interest" description="Disordered" evidence="1">
    <location>
        <begin position="237"/>
        <end position="305"/>
    </location>
</feature>
<reference evidence="2" key="1">
    <citation type="journal article" date="2023" name="Mol. Phylogenet. Evol.">
        <title>Genome-scale phylogeny and comparative genomics of the fungal order Sordariales.</title>
        <authorList>
            <person name="Hensen N."/>
            <person name="Bonometti L."/>
            <person name="Westerberg I."/>
            <person name="Brannstrom I.O."/>
            <person name="Guillou S."/>
            <person name="Cros-Aarteil S."/>
            <person name="Calhoun S."/>
            <person name="Haridas S."/>
            <person name="Kuo A."/>
            <person name="Mondo S."/>
            <person name="Pangilinan J."/>
            <person name="Riley R."/>
            <person name="LaButti K."/>
            <person name="Andreopoulos B."/>
            <person name="Lipzen A."/>
            <person name="Chen C."/>
            <person name="Yan M."/>
            <person name="Daum C."/>
            <person name="Ng V."/>
            <person name="Clum A."/>
            <person name="Steindorff A."/>
            <person name="Ohm R.A."/>
            <person name="Martin F."/>
            <person name="Silar P."/>
            <person name="Natvig D.O."/>
            <person name="Lalanne C."/>
            <person name="Gautier V."/>
            <person name="Ament-Velasquez S.L."/>
            <person name="Kruys A."/>
            <person name="Hutchinson M.I."/>
            <person name="Powell A.J."/>
            <person name="Barry K."/>
            <person name="Miller A.N."/>
            <person name="Grigoriev I.V."/>
            <person name="Debuchy R."/>
            <person name="Gladieux P."/>
            <person name="Hiltunen Thoren M."/>
            <person name="Johannesson H."/>
        </authorList>
    </citation>
    <scope>NUCLEOTIDE SEQUENCE</scope>
    <source>
        <strain evidence="2">CBS 626.80</strain>
    </source>
</reference>
<name>A0AAN6NVW6_9PEZI</name>
<organism evidence="2 3">
    <name type="scientific">Pseudoneurospora amorphoporcata</name>
    <dbReference type="NCBI Taxonomy" id="241081"/>
    <lineage>
        <taxon>Eukaryota</taxon>
        <taxon>Fungi</taxon>
        <taxon>Dikarya</taxon>
        <taxon>Ascomycota</taxon>
        <taxon>Pezizomycotina</taxon>
        <taxon>Sordariomycetes</taxon>
        <taxon>Sordariomycetidae</taxon>
        <taxon>Sordariales</taxon>
        <taxon>Sordariaceae</taxon>
        <taxon>Pseudoneurospora</taxon>
    </lineage>
</organism>
<keyword evidence="3" id="KW-1185">Reference proteome</keyword>
<proteinExistence type="predicted"/>
<gene>
    <name evidence="2" type="ORF">QBC32DRAFT_371388</name>
</gene>
<evidence type="ECO:0000256" key="1">
    <source>
        <dbReference type="SAM" id="MobiDB-lite"/>
    </source>
</evidence>
<comment type="caution">
    <text evidence="2">The sequence shown here is derived from an EMBL/GenBank/DDBJ whole genome shotgun (WGS) entry which is preliminary data.</text>
</comment>
<sequence>MRTSTTMESLPTGQSDAFSSSSLGSSKQPFQTQPPEPPISATYSRFLDDNHNVNNPSPDIREKDTEAKVYIPPQQLSPAPLIPPSPKLPHRWHPTTNPGLSNNHRYKLATTQEGEREGNFFPYPRIINEPSCPWLPPLLVTALLNLAAGIKATAGRICEFLKTGADWIPPVPPESESESEDDLERGLARRERGRGWKWKGPPPPIFVPMSVLSVFQGGQLGDGINVVGKRGVAGRYREVEDEGSDDDALDREVRRKKKWKGKGKAVDAEGNSGRRQGDPGKLPGGTYVPVKHDRRGTVWQPGGVH</sequence>
<evidence type="ECO:0000313" key="3">
    <source>
        <dbReference type="Proteomes" id="UP001303222"/>
    </source>
</evidence>
<feature type="compositionally biased region" description="Low complexity" evidence="1">
    <location>
        <begin position="15"/>
        <end position="26"/>
    </location>
</feature>
<dbReference type="AlphaFoldDB" id="A0AAN6NVW6"/>